<dbReference type="PROSITE" id="PS00061">
    <property type="entry name" value="ADH_SHORT"/>
    <property type="match status" value="1"/>
</dbReference>
<accession>A0A0P9EV77</accession>
<sequence>MHPNGKIVLITGASAGIGAAAAHAFADAGARLVLAARSAERLRALARTLPGKPLVIPTDISDPAAIGRLVEQTVAGLGTIDIVVQNAGVGLAAPVAGLKAETFQQALAVDVFGPLALTQAALPHLRNGGGQIMFVSSVVGLRALPYLGGYAAAKAALDRLTEALRMELRGSGVKVTLVRPGTTQTDFTAHRLGEGREQRGMQARAATPAQVAQALVRAAIREPRVQYVSRIDQIMVGVS</sequence>
<evidence type="ECO:0000313" key="5">
    <source>
        <dbReference type="EMBL" id="KPV48260.1"/>
    </source>
</evidence>
<dbReference type="Proteomes" id="UP000050509">
    <property type="component" value="Unassembled WGS sequence"/>
</dbReference>
<dbReference type="EMBL" id="LJCR01002801">
    <property type="protein sequence ID" value="KPV48260.1"/>
    <property type="molecule type" value="Genomic_DNA"/>
</dbReference>
<evidence type="ECO:0000259" key="4">
    <source>
        <dbReference type="SMART" id="SM00822"/>
    </source>
</evidence>
<dbReference type="GO" id="GO:0016020">
    <property type="term" value="C:membrane"/>
    <property type="evidence" value="ECO:0007669"/>
    <property type="project" value="TreeGrafter"/>
</dbReference>
<organism evidence="5 6">
    <name type="scientific">Kouleothrix aurantiaca</name>
    <dbReference type="NCBI Taxonomy" id="186479"/>
    <lineage>
        <taxon>Bacteria</taxon>
        <taxon>Bacillati</taxon>
        <taxon>Chloroflexota</taxon>
        <taxon>Chloroflexia</taxon>
        <taxon>Chloroflexales</taxon>
        <taxon>Roseiflexineae</taxon>
        <taxon>Roseiflexaceae</taxon>
        <taxon>Kouleothrix</taxon>
    </lineage>
</organism>
<dbReference type="PANTHER" id="PTHR44196">
    <property type="entry name" value="DEHYDROGENASE/REDUCTASE SDR FAMILY MEMBER 7B"/>
    <property type="match status" value="1"/>
</dbReference>
<evidence type="ECO:0000313" key="6">
    <source>
        <dbReference type="Proteomes" id="UP000050509"/>
    </source>
</evidence>
<dbReference type="InterPro" id="IPR020904">
    <property type="entry name" value="Sc_DH/Rdtase_CS"/>
</dbReference>
<dbReference type="InterPro" id="IPR036291">
    <property type="entry name" value="NAD(P)-bd_dom_sf"/>
</dbReference>
<dbReference type="PRINTS" id="PR00081">
    <property type="entry name" value="GDHRDH"/>
</dbReference>
<gene>
    <name evidence="5" type="ORF">SE17_39030</name>
</gene>
<evidence type="ECO:0000256" key="3">
    <source>
        <dbReference type="RuleBase" id="RU000363"/>
    </source>
</evidence>
<dbReference type="PRINTS" id="PR00080">
    <property type="entry name" value="SDRFAMILY"/>
</dbReference>
<feature type="domain" description="Ketoreductase" evidence="4">
    <location>
        <begin position="6"/>
        <end position="181"/>
    </location>
</feature>
<evidence type="ECO:0000256" key="2">
    <source>
        <dbReference type="ARBA" id="ARBA00023002"/>
    </source>
</evidence>
<keyword evidence="2" id="KW-0560">Oxidoreductase</keyword>
<dbReference type="Gene3D" id="3.40.50.720">
    <property type="entry name" value="NAD(P)-binding Rossmann-like Domain"/>
    <property type="match status" value="1"/>
</dbReference>
<protein>
    <submittedName>
        <fullName evidence="5">Short-chain dehydrogenase</fullName>
    </submittedName>
</protein>
<dbReference type="InterPro" id="IPR057326">
    <property type="entry name" value="KR_dom"/>
</dbReference>
<reference evidence="5 6" key="1">
    <citation type="submission" date="2015-09" db="EMBL/GenBank/DDBJ databases">
        <title>Draft genome sequence of Kouleothrix aurantiaca JCM 19913.</title>
        <authorList>
            <person name="Hemp J."/>
        </authorList>
    </citation>
    <scope>NUCLEOTIDE SEQUENCE [LARGE SCALE GENOMIC DNA]</scope>
    <source>
        <strain evidence="5 6">COM-B</strain>
    </source>
</reference>
<comment type="similarity">
    <text evidence="1 3">Belongs to the short-chain dehydrogenases/reductases (SDR) family.</text>
</comment>
<dbReference type="SMART" id="SM00822">
    <property type="entry name" value="PKS_KR"/>
    <property type="match status" value="1"/>
</dbReference>
<keyword evidence="6" id="KW-1185">Reference proteome</keyword>
<dbReference type="PANTHER" id="PTHR44196:SF1">
    <property type="entry name" value="DEHYDROGENASE_REDUCTASE SDR FAMILY MEMBER 7B"/>
    <property type="match status" value="1"/>
</dbReference>
<evidence type="ECO:0000256" key="1">
    <source>
        <dbReference type="ARBA" id="ARBA00006484"/>
    </source>
</evidence>
<dbReference type="InterPro" id="IPR002347">
    <property type="entry name" value="SDR_fam"/>
</dbReference>
<name>A0A0P9EV77_9CHLR</name>
<dbReference type="Pfam" id="PF00106">
    <property type="entry name" value="adh_short"/>
    <property type="match status" value="1"/>
</dbReference>
<dbReference type="AlphaFoldDB" id="A0A0P9EV77"/>
<proteinExistence type="inferred from homology"/>
<dbReference type="SUPFAM" id="SSF51735">
    <property type="entry name" value="NAD(P)-binding Rossmann-fold domains"/>
    <property type="match status" value="1"/>
</dbReference>
<dbReference type="GO" id="GO:0016491">
    <property type="term" value="F:oxidoreductase activity"/>
    <property type="evidence" value="ECO:0007669"/>
    <property type="project" value="UniProtKB-KW"/>
</dbReference>
<comment type="caution">
    <text evidence="5">The sequence shown here is derived from an EMBL/GenBank/DDBJ whole genome shotgun (WGS) entry which is preliminary data.</text>
</comment>
<feature type="non-terminal residue" evidence="5">
    <location>
        <position position="239"/>
    </location>
</feature>